<feature type="domain" description="PKD" evidence="1">
    <location>
        <begin position="260"/>
        <end position="294"/>
    </location>
</feature>
<dbReference type="PROSITE" id="PS50093">
    <property type="entry name" value="PKD"/>
    <property type="match status" value="1"/>
</dbReference>
<dbReference type="Pfam" id="PF13585">
    <property type="entry name" value="CHU_C"/>
    <property type="match status" value="1"/>
</dbReference>
<dbReference type="InterPro" id="IPR013320">
    <property type="entry name" value="ConA-like_dom_sf"/>
</dbReference>
<dbReference type="GO" id="GO:0005975">
    <property type="term" value="P:carbohydrate metabolic process"/>
    <property type="evidence" value="ECO:0007669"/>
    <property type="project" value="UniProtKB-ARBA"/>
</dbReference>
<dbReference type="GO" id="GO:0004553">
    <property type="term" value="F:hydrolase activity, hydrolyzing O-glycosyl compounds"/>
    <property type="evidence" value="ECO:0007669"/>
    <property type="project" value="UniProtKB-ARBA"/>
</dbReference>
<evidence type="ECO:0000313" key="2">
    <source>
        <dbReference type="EMBL" id="NEN22721.1"/>
    </source>
</evidence>
<dbReference type="Pfam" id="PF18911">
    <property type="entry name" value="PKD_4"/>
    <property type="match status" value="1"/>
</dbReference>
<gene>
    <name evidence="2" type="ORF">G3O08_04275</name>
</gene>
<keyword evidence="3" id="KW-1185">Reference proteome</keyword>
<dbReference type="EMBL" id="JAAGVY010000005">
    <property type="protein sequence ID" value="NEN22721.1"/>
    <property type="molecule type" value="Genomic_DNA"/>
</dbReference>
<dbReference type="Proteomes" id="UP000486602">
    <property type="component" value="Unassembled WGS sequence"/>
</dbReference>
<dbReference type="SUPFAM" id="SSF49899">
    <property type="entry name" value="Concanavalin A-like lectins/glucanases"/>
    <property type="match status" value="1"/>
</dbReference>
<name>A0A7K3WNX2_9FLAO</name>
<dbReference type="InterPro" id="IPR000601">
    <property type="entry name" value="PKD_dom"/>
</dbReference>
<organism evidence="2 3">
    <name type="scientific">Cryomorpha ignava</name>
    <dbReference type="NCBI Taxonomy" id="101383"/>
    <lineage>
        <taxon>Bacteria</taxon>
        <taxon>Pseudomonadati</taxon>
        <taxon>Bacteroidota</taxon>
        <taxon>Flavobacteriia</taxon>
        <taxon>Flavobacteriales</taxon>
        <taxon>Cryomorphaceae</taxon>
        <taxon>Cryomorpha</taxon>
    </lineage>
</organism>
<proteinExistence type="predicted"/>
<dbReference type="RefSeq" id="WP_163283449.1">
    <property type="nucleotide sequence ID" value="NZ_JAAGVY010000005.1"/>
</dbReference>
<dbReference type="NCBIfam" id="TIGR04131">
    <property type="entry name" value="Bac_Flav_CTERM"/>
    <property type="match status" value="1"/>
</dbReference>
<dbReference type="Gene3D" id="2.60.40.10">
    <property type="entry name" value="Immunoglobulins"/>
    <property type="match status" value="2"/>
</dbReference>
<dbReference type="InterPro" id="IPR026341">
    <property type="entry name" value="T9SS_type_B"/>
</dbReference>
<sequence>MYAQLTNGLLLDYQLNGNFLDSSPNGYNGTGFNGTFANDNMGNPQGALAANGNNTYVEFPNVPELKPDFPITMAVRVSFDYLDGTQIIAATDFGVNTHSGAWLQVSSQDKITASYGNAGGGFNGSSRHGKQANFNLQSYTWYSIVAIFRGYQDIDIYIDCELQEGFYTGNAQTIGYTDAAGSLCRKRGSPESTTPPYYLSGDIDYFMYWDRELTPEEIVPLCEDCPGELVVLDNQRCVGQVVGYTFGLNAPASDINEALWTFADGSVSYNWLSYKTYDSVGSYPFTLQVTTENGCVFETSGITLIIEIPDNPVLPDSISICQGDSYFLDLSDFSDWDQILDSNGNPVTSYSFDEPGIFNFEFIHACGPVEVSVEVFQTNITGYLTYVGENPICENSVVAFEINEWEDIQDSVTFFLNFGNGNGEIVSNASMSNLYSNAGTYLIELSGTISNCEVDESLTLNVEAPLDFELDSLYDICQGAVVSINFDDYNFPVFDSNGSEIEIFNSDSSGTYVFSAQNACGLVSEQIEIEVTPFQPNPFAQEILICPVTDTLIIGFGSNSYMYSWNTGQNTPIITVNSGGNYSVTVIDSSGFCSNNYIFNVAETPLILDSIFNVPEIEFCMEGNTVLTPNNLGFPYTFPDGSIDTSYDVKVPGTITVNYSDGCYEYQESIEIAIENCLCPLIVPNIFTPNGDGKNEVFKTSYNCETPIFYMSVFNRWGQLIFESSDIDIGWNGQIIDNQNESSEGVYFYLIEYAQYVDDLPHYKTLKGNVTLLR</sequence>
<protein>
    <submittedName>
        <fullName evidence="2">T9SS type B sorting domain-containing protein</fullName>
    </submittedName>
</protein>
<dbReference type="SUPFAM" id="SSF49299">
    <property type="entry name" value="PKD domain"/>
    <property type="match status" value="1"/>
</dbReference>
<accession>A0A7K3WNX2</accession>
<comment type="caution">
    <text evidence="2">The sequence shown here is derived from an EMBL/GenBank/DDBJ whole genome shotgun (WGS) entry which is preliminary data.</text>
</comment>
<evidence type="ECO:0000313" key="3">
    <source>
        <dbReference type="Proteomes" id="UP000486602"/>
    </source>
</evidence>
<dbReference type="Pfam" id="PF13385">
    <property type="entry name" value="Laminin_G_3"/>
    <property type="match status" value="1"/>
</dbReference>
<evidence type="ECO:0000259" key="1">
    <source>
        <dbReference type="PROSITE" id="PS50093"/>
    </source>
</evidence>
<dbReference type="AlphaFoldDB" id="A0A7K3WNX2"/>
<dbReference type="Gene3D" id="2.60.120.200">
    <property type="match status" value="1"/>
</dbReference>
<dbReference type="InterPro" id="IPR035986">
    <property type="entry name" value="PKD_dom_sf"/>
</dbReference>
<reference evidence="2 3" key="1">
    <citation type="submission" date="2020-02" db="EMBL/GenBank/DDBJ databases">
        <title>Out from the shadows clarifying the taxonomy of the family Cryomorphaceae and related taxa by utilizing the GTDB taxonomic framework.</title>
        <authorList>
            <person name="Bowman J.P."/>
        </authorList>
    </citation>
    <scope>NUCLEOTIDE SEQUENCE [LARGE SCALE GENOMIC DNA]</scope>
    <source>
        <strain evidence="2 3">QSSC 1-22</strain>
    </source>
</reference>
<dbReference type="InterPro" id="IPR013783">
    <property type="entry name" value="Ig-like_fold"/>
</dbReference>